<protein>
    <recommendedName>
        <fullName evidence="3">Glycosyltransferase family 31 protein</fullName>
    </recommendedName>
</protein>
<reference evidence="1 2" key="1">
    <citation type="submission" date="2024-01" db="EMBL/GenBank/DDBJ databases">
        <title>Comparative genomics of Cryptococcus and Kwoniella reveals pathogenesis evolution and contrasting modes of karyotype evolution via chromosome fusion or intercentromeric recombination.</title>
        <authorList>
            <person name="Coelho M.A."/>
            <person name="David-Palma M."/>
            <person name="Shea T."/>
            <person name="Bowers K."/>
            <person name="McGinley-Smith S."/>
            <person name="Mohammad A.W."/>
            <person name="Gnirke A."/>
            <person name="Yurkov A.M."/>
            <person name="Nowrousian M."/>
            <person name="Sun S."/>
            <person name="Cuomo C.A."/>
            <person name="Heitman J."/>
        </authorList>
    </citation>
    <scope>NUCLEOTIDE SEQUENCE [LARGE SCALE GENOMIC DNA]</scope>
    <source>
        <strain evidence="1 2">7685027</strain>
    </source>
</reference>
<evidence type="ECO:0000313" key="2">
    <source>
        <dbReference type="Proteomes" id="UP001432216"/>
    </source>
</evidence>
<evidence type="ECO:0000313" key="1">
    <source>
        <dbReference type="EMBL" id="WVO20280.1"/>
    </source>
</evidence>
<evidence type="ECO:0008006" key="3">
    <source>
        <dbReference type="Google" id="ProtNLM"/>
    </source>
</evidence>
<name>A0ABZ2AUP5_9TREE</name>
<dbReference type="InterPro" id="IPR046733">
    <property type="entry name" value="DUF6625"/>
</dbReference>
<accession>A0ABZ2AUP5</accession>
<dbReference type="GeneID" id="89988348"/>
<dbReference type="Pfam" id="PF20330">
    <property type="entry name" value="DUF6625"/>
    <property type="match status" value="1"/>
</dbReference>
<dbReference type="RefSeq" id="XP_064719520.1">
    <property type="nucleotide sequence ID" value="XM_064863448.1"/>
</dbReference>
<dbReference type="Proteomes" id="UP001432216">
    <property type="component" value="Chromosome 2"/>
</dbReference>
<keyword evidence="2" id="KW-1185">Reference proteome</keyword>
<sequence length="532" mass="61620">MPAIFRRRVIRPLIVFILLALGYTTYRIAHPSSPPIHVSLAVFKDPVPLITLVVIYNGVKLPPSAAYFWQSVGRQPHALEFVFIQRGGCSDLSEWTQKYRNIKHVCLSEEQFWGAHRDYLCKRWGRCTRSQRDVMLQDMITLGTYSTPQAVYPILRGWVFKKYINPKSVWWGYCDMDIFIGDLTQTFPYDLAQGDYDVLMATEPGEPRGGHKLIFMRGHMTFFRNRRETEDRLMTYPPFKDFAHWDEMPFPGFSMGEAEYSHFVVGHPNINILAFDAMAPAPYIRSSSPAGIISHPHKFRPRPNTPPALPSSLLAQLMTPSIHLPTRPTFTEGGIQHYITITQGSVPPDVGIWFKPEFASWYTAQPLPEEAQTSDMGKQQWRRFLLKVNTQWEERLEPHERFRAHLLEEPLEDAYQWLYVHWQEEKKQAHWRELPTDVPPADVFISYFYEGNAAFDGETGERVFWLPRRKEDCASLGCVEPGQAPIEQHETFQHYISTRAAFSKWYMESKAIRTGYATGTVGPDPSKPTRRR</sequence>
<proteinExistence type="predicted"/>
<organism evidence="1 2">
    <name type="scientific">Cryptococcus decagattii</name>
    <dbReference type="NCBI Taxonomy" id="1859122"/>
    <lineage>
        <taxon>Eukaryota</taxon>
        <taxon>Fungi</taxon>
        <taxon>Dikarya</taxon>
        <taxon>Basidiomycota</taxon>
        <taxon>Agaricomycotina</taxon>
        <taxon>Tremellomycetes</taxon>
        <taxon>Tremellales</taxon>
        <taxon>Cryptococcaceae</taxon>
        <taxon>Cryptococcus</taxon>
        <taxon>Cryptococcus gattii species complex</taxon>
    </lineage>
</organism>
<gene>
    <name evidence="1" type="ORF">IAS62_001573</name>
</gene>
<dbReference type="EMBL" id="CP143807">
    <property type="protein sequence ID" value="WVO20280.1"/>
    <property type="molecule type" value="Genomic_DNA"/>
</dbReference>